<evidence type="ECO:0000313" key="2">
    <source>
        <dbReference type="EMBL" id="KAK0437468.1"/>
    </source>
</evidence>
<accession>A0AA39J7H1</accession>
<feature type="compositionally biased region" description="Polar residues" evidence="1">
    <location>
        <begin position="83"/>
        <end position="94"/>
    </location>
</feature>
<evidence type="ECO:0000256" key="1">
    <source>
        <dbReference type="SAM" id="MobiDB-lite"/>
    </source>
</evidence>
<evidence type="ECO:0000313" key="3">
    <source>
        <dbReference type="Proteomes" id="UP001175226"/>
    </source>
</evidence>
<name>A0AA39J7H1_9AGAR</name>
<feature type="region of interest" description="Disordered" evidence="1">
    <location>
        <begin position="83"/>
        <end position="104"/>
    </location>
</feature>
<dbReference type="EMBL" id="JAUEPT010000048">
    <property type="protein sequence ID" value="KAK0437468.1"/>
    <property type="molecule type" value="Genomic_DNA"/>
</dbReference>
<dbReference type="InterPro" id="IPR008991">
    <property type="entry name" value="Translation_prot_SH3-like_sf"/>
</dbReference>
<organism evidence="2 3">
    <name type="scientific">Armillaria borealis</name>
    <dbReference type="NCBI Taxonomy" id="47425"/>
    <lineage>
        <taxon>Eukaryota</taxon>
        <taxon>Fungi</taxon>
        <taxon>Dikarya</taxon>
        <taxon>Basidiomycota</taxon>
        <taxon>Agaricomycotina</taxon>
        <taxon>Agaricomycetes</taxon>
        <taxon>Agaricomycetidae</taxon>
        <taxon>Agaricales</taxon>
        <taxon>Marasmiineae</taxon>
        <taxon>Physalacriaceae</taxon>
        <taxon>Armillaria</taxon>
    </lineage>
</organism>
<protein>
    <submittedName>
        <fullName evidence="2">Uncharacterized protein</fullName>
    </submittedName>
</protein>
<sequence>MTEMLRANWKNSMDSSASIIDGDDDDDDDDGYFWHRNSCGHNSLLAFRKARKGRSFTGHGNDGSPSLAHTAKRAVEHNTDFTWHQPVTQKQGPNGQDGGLSAQDGAGLTDGHHLPLWIFSLVCFFCHDKDGDELAAYDGVLKFDIEAESDSTLGTAKRRHLTLDEEFSTGRLHRPAVPTTPLTYTLVSLSIWDDASMAGSTEPDNQHGLANPKTGFRSDIMDVGVTYAFQWDMQVFGQGLTDTLWRELMGPVAVRKSSIQFSSESSFRLWPTGLGELYTENSVGVLKPEVNPEYSSQEERGQDYNDDLEWHFSEGEPVLVPNSTMGIVTCMQSTAVEINTADGPLWYRWYDIIKYYQLGDYVEVVGGEMQGRHGFVQGVDDENFINIMEGHYSQGVREMTVHRNLSRIISPPTRSSSFGLSPEEMAKRMHTGRVPWQGLCVLVLPSTGQSKKQCFDQLEKLSSLSHEADVHKGKIRTVLDVGINQVMASGLRICVHLEQNYSAVHTYRDIWVDYDKVVEETYVHSF</sequence>
<reference evidence="2" key="1">
    <citation type="submission" date="2023-06" db="EMBL/GenBank/DDBJ databases">
        <authorList>
            <consortium name="Lawrence Berkeley National Laboratory"/>
            <person name="Ahrendt S."/>
            <person name="Sahu N."/>
            <person name="Indic B."/>
            <person name="Wong-Bajracharya J."/>
            <person name="Merenyi Z."/>
            <person name="Ke H.-M."/>
            <person name="Monk M."/>
            <person name="Kocsube S."/>
            <person name="Drula E."/>
            <person name="Lipzen A."/>
            <person name="Balint B."/>
            <person name="Henrissat B."/>
            <person name="Andreopoulos B."/>
            <person name="Martin F.M."/>
            <person name="Harder C.B."/>
            <person name="Rigling D."/>
            <person name="Ford K.L."/>
            <person name="Foster G.D."/>
            <person name="Pangilinan J."/>
            <person name="Papanicolaou A."/>
            <person name="Barry K."/>
            <person name="LaButti K."/>
            <person name="Viragh M."/>
            <person name="Koriabine M."/>
            <person name="Yan M."/>
            <person name="Riley R."/>
            <person name="Champramary S."/>
            <person name="Plett K.L."/>
            <person name="Tsai I.J."/>
            <person name="Slot J."/>
            <person name="Sipos G."/>
            <person name="Plett J."/>
            <person name="Nagy L.G."/>
            <person name="Grigoriev I.V."/>
        </authorList>
    </citation>
    <scope>NUCLEOTIDE SEQUENCE</scope>
    <source>
        <strain evidence="2">FPL87.14</strain>
    </source>
</reference>
<keyword evidence="3" id="KW-1185">Reference proteome</keyword>
<comment type="caution">
    <text evidence="2">The sequence shown here is derived from an EMBL/GenBank/DDBJ whole genome shotgun (WGS) entry which is preliminary data.</text>
</comment>
<dbReference type="AlphaFoldDB" id="A0AA39J7H1"/>
<dbReference type="SUPFAM" id="SSF50104">
    <property type="entry name" value="Translation proteins SH3-like domain"/>
    <property type="match status" value="1"/>
</dbReference>
<proteinExistence type="predicted"/>
<dbReference type="Proteomes" id="UP001175226">
    <property type="component" value="Unassembled WGS sequence"/>
</dbReference>
<gene>
    <name evidence="2" type="ORF">EV421DRAFT_1738939</name>
</gene>